<dbReference type="WBParaSite" id="HNAJ_0001275401-mRNA-1">
    <property type="protein sequence ID" value="HNAJ_0001275401-mRNA-1"/>
    <property type="gene ID" value="HNAJ_0001275401"/>
</dbReference>
<dbReference type="OrthoDB" id="6241645at2759"/>
<evidence type="ECO:0000313" key="3">
    <source>
        <dbReference type="EMBL" id="VDO13931.1"/>
    </source>
</evidence>
<evidence type="ECO:0000259" key="2">
    <source>
        <dbReference type="Pfam" id="PF00244"/>
    </source>
</evidence>
<reference evidence="5" key="1">
    <citation type="submission" date="2017-02" db="UniProtKB">
        <authorList>
            <consortium name="WormBaseParasite"/>
        </authorList>
    </citation>
    <scope>IDENTIFICATION</scope>
</reference>
<dbReference type="Gene3D" id="1.20.190.20">
    <property type="entry name" value="14-3-3 domain"/>
    <property type="match status" value="1"/>
</dbReference>
<dbReference type="STRING" id="102285.A0A0R3TY07"/>
<dbReference type="InterPro" id="IPR023410">
    <property type="entry name" value="14-3-3_domain"/>
</dbReference>
<organism evidence="5">
    <name type="scientific">Rodentolepis nana</name>
    <name type="common">Dwarf tapeworm</name>
    <name type="synonym">Hymenolepis nana</name>
    <dbReference type="NCBI Taxonomy" id="102285"/>
    <lineage>
        <taxon>Eukaryota</taxon>
        <taxon>Metazoa</taxon>
        <taxon>Spiralia</taxon>
        <taxon>Lophotrochozoa</taxon>
        <taxon>Platyhelminthes</taxon>
        <taxon>Cestoda</taxon>
        <taxon>Eucestoda</taxon>
        <taxon>Cyclophyllidea</taxon>
        <taxon>Hymenolepididae</taxon>
        <taxon>Rodentolepis</taxon>
    </lineage>
</organism>
<keyword evidence="4" id="KW-1185">Reference proteome</keyword>
<dbReference type="Proteomes" id="UP000278807">
    <property type="component" value="Unassembled WGS sequence"/>
</dbReference>
<protein>
    <submittedName>
        <fullName evidence="5">14_3_3 domain-containing protein</fullName>
    </submittedName>
</protein>
<comment type="similarity">
    <text evidence="1">Belongs to the 14-3-3 family.</text>
</comment>
<dbReference type="SUPFAM" id="SSF48445">
    <property type="entry name" value="14-3-3 protein"/>
    <property type="match status" value="1"/>
</dbReference>
<reference evidence="3 4" key="2">
    <citation type="submission" date="2018-11" db="EMBL/GenBank/DDBJ databases">
        <authorList>
            <consortium name="Pathogen Informatics"/>
        </authorList>
    </citation>
    <scope>NUCLEOTIDE SEQUENCE [LARGE SCALE GENOMIC DNA]</scope>
</reference>
<evidence type="ECO:0000313" key="4">
    <source>
        <dbReference type="Proteomes" id="UP000278807"/>
    </source>
</evidence>
<dbReference type="AlphaFoldDB" id="A0A0R3TY07"/>
<dbReference type="Pfam" id="PF00244">
    <property type="entry name" value="14-3-3"/>
    <property type="match status" value="1"/>
</dbReference>
<name>A0A0R3TY07_RODNA</name>
<feature type="domain" description="14-3-3" evidence="2">
    <location>
        <begin position="14"/>
        <end position="126"/>
    </location>
</feature>
<evidence type="ECO:0000256" key="1">
    <source>
        <dbReference type="ARBA" id="ARBA00006141"/>
    </source>
</evidence>
<gene>
    <name evidence="3" type="ORF">HNAJ_LOCUS12730</name>
</gene>
<dbReference type="InterPro" id="IPR036815">
    <property type="entry name" value="14-3-3_dom_sf"/>
</dbReference>
<sequence length="126" mass="14468">MEQETSALSEHNELARIYEALEMYSDMVDEVKKVVELRDGAGEQMTMDERYRLSIAYKHITGRLRTAYRATVDILPKARTEQIGQLVRTVQEKLKGDILEKCQEVNQHLANQVVTKDEGGVFLLKL</sequence>
<proteinExistence type="inferred from homology"/>
<accession>A0A0R3TY07</accession>
<evidence type="ECO:0000313" key="5">
    <source>
        <dbReference type="WBParaSite" id="HNAJ_0001275401-mRNA-1"/>
    </source>
</evidence>
<dbReference type="EMBL" id="UZAE01014598">
    <property type="protein sequence ID" value="VDO13931.1"/>
    <property type="molecule type" value="Genomic_DNA"/>
</dbReference>